<feature type="transmembrane region" description="Helical" evidence="5">
    <location>
        <begin position="236"/>
        <end position="260"/>
    </location>
</feature>
<dbReference type="EMBL" id="LT859958">
    <property type="protein sequence ID" value="SMX53806.1"/>
    <property type="molecule type" value="Genomic_DNA"/>
</dbReference>
<dbReference type="GO" id="GO:0005886">
    <property type="term" value="C:plasma membrane"/>
    <property type="evidence" value="ECO:0007669"/>
    <property type="project" value="UniProtKB-SubCell"/>
</dbReference>
<evidence type="ECO:0000313" key="8">
    <source>
        <dbReference type="Proteomes" id="UP000195514"/>
    </source>
</evidence>
<feature type="transmembrane region" description="Helical" evidence="5">
    <location>
        <begin position="154"/>
        <end position="174"/>
    </location>
</feature>
<name>A0A1Y6K2L5_9CHLR</name>
<dbReference type="KEGG" id="abat:CFX1CAM_0741"/>
<evidence type="ECO:0000256" key="1">
    <source>
        <dbReference type="ARBA" id="ARBA00004651"/>
    </source>
</evidence>
<accession>A0A1Y6K2L5</accession>
<dbReference type="GO" id="GO:0022857">
    <property type="term" value="F:transmembrane transporter activity"/>
    <property type="evidence" value="ECO:0007669"/>
    <property type="project" value="InterPro"/>
</dbReference>
<feature type="transmembrane region" description="Helical" evidence="5">
    <location>
        <begin position="360"/>
        <end position="384"/>
    </location>
</feature>
<evidence type="ECO:0000256" key="2">
    <source>
        <dbReference type="ARBA" id="ARBA00022692"/>
    </source>
</evidence>
<proteinExistence type="predicted"/>
<dbReference type="InterPro" id="IPR036259">
    <property type="entry name" value="MFS_trans_sf"/>
</dbReference>
<dbReference type="Pfam" id="PF07690">
    <property type="entry name" value="MFS_1"/>
    <property type="match status" value="1"/>
</dbReference>
<dbReference type="AlphaFoldDB" id="A0A1Y6K2L5"/>
<dbReference type="OrthoDB" id="9607at2"/>
<dbReference type="RefSeq" id="WP_087861721.1">
    <property type="nucleotide sequence ID" value="NZ_LT859958.1"/>
</dbReference>
<feature type="transmembrane region" description="Helical" evidence="5">
    <location>
        <begin position="12"/>
        <end position="30"/>
    </location>
</feature>
<evidence type="ECO:0000256" key="5">
    <source>
        <dbReference type="SAM" id="Phobius"/>
    </source>
</evidence>
<feature type="transmembrane region" description="Helical" evidence="5">
    <location>
        <begin position="180"/>
        <end position="201"/>
    </location>
</feature>
<evidence type="ECO:0000259" key="6">
    <source>
        <dbReference type="PROSITE" id="PS50850"/>
    </source>
</evidence>
<dbReference type="Proteomes" id="UP000195514">
    <property type="component" value="Chromosome I"/>
</dbReference>
<protein>
    <recommendedName>
        <fullName evidence="6">Major facilitator superfamily (MFS) profile domain-containing protein</fullName>
    </recommendedName>
</protein>
<gene>
    <name evidence="7" type="ORF">CFX1CAM_0741</name>
</gene>
<feature type="domain" description="Major facilitator superfamily (MFS) profile" evidence="6">
    <location>
        <begin position="1"/>
        <end position="428"/>
    </location>
</feature>
<dbReference type="PANTHER" id="PTHR23528:SF1">
    <property type="entry name" value="MAJOR FACILITATOR SUPERFAMILY (MFS) PROFILE DOMAIN-CONTAINING PROTEIN"/>
    <property type="match status" value="1"/>
</dbReference>
<dbReference type="SUPFAM" id="SSF103473">
    <property type="entry name" value="MFS general substrate transporter"/>
    <property type="match status" value="1"/>
</dbReference>
<dbReference type="PROSITE" id="PS50850">
    <property type="entry name" value="MFS"/>
    <property type="match status" value="1"/>
</dbReference>
<keyword evidence="2 5" id="KW-0812">Transmembrane</keyword>
<dbReference type="Gene3D" id="1.20.1250.20">
    <property type="entry name" value="MFS general substrate transporter like domains"/>
    <property type="match status" value="2"/>
</dbReference>
<feature type="transmembrane region" description="Helical" evidence="5">
    <location>
        <begin position="301"/>
        <end position="320"/>
    </location>
</feature>
<keyword evidence="8" id="KW-1185">Reference proteome</keyword>
<feature type="transmembrane region" description="Helical" evidence="5">
    <location>
        <begin position="50"/>
        <end position="72"/>
    </location>
</feature>
<sequence length="434" mass="47713">MQETPPNQLTKRNWAVMFALALTGQIAWAVENSWFNTFVFDTITPDPRPIAWMVAASAVTATLTTLIMGTLSDRTRTRWGKRRPYILLGYILWGLSTILFPTVAYIKITLLAVVMVVIADSVMTFFGSTANDAAFNAWTVDVATSETRGRVEGVLNLSVFLAQIVAMVAAGMLIDAFGYFIFFYALGAIVILVGFLGGLFLQEPDGSQEEPVSRPPFWKEFADLFSINTFKENRMLFILLLFIMISSIGMQVSFPYMIVYLENFVGVTKTEFSIIGGAVMLGSGALAIPFGIAADRWRKRLIIAIGIIISSLGGIVFSMVRSLPLLALSGLLWQAFSVAAGIASVAWLKDLLPEESRGKFLGIRMIFWIAIPMVIGPAIGSWLIRSYGIPTHLAGQEGFIPVPIIFQVGSLITLLSLIPLALTRKQKTVQDERD</sequence>
<feature type="transmembrane region" description="Helical" evidence="5">
    <location>
        <begin position="272"/>
        <end position="294"/>
    </location>
</feature>
<evidence type="ECO:0000313" key="7">
    <source>
        <dbReference type="EMBL" id="SMX53806.1"/>
    </source>
</evidence>
<dbReference type="InterPro" id="IPR020846">
    <property type="entry name" value="MFS_dom"/>
</dbReference>
<feature type="transmembrane region" description="Helical" evidence="5">
    <location>
        <begin position="404"/>
        <end position="423"/>
    </location>
</feature>
<evidence type="ECO:0000256" key="4">
    <source>
        <dbReference type="ARBA" id="ARBA00023136"/>
    </source>
</evidence>
<evidence type="ECO:0000256" key="3">
    <source>
        <dbReference type="ARBA" id="ARBA00022989"/>
    </source>
</evidence>
<feature type="transmembrane region" description="Helical" evidence="5">
    <location>
        <begin position="326"/>
        <end position="348"/>
    </location>
</feature>
<organism evidence="7 8">
    <name type="scientific">Candidatus Brevifilum fermentans</name>
    <dbReference type="NCBI Taxonomy" id="1986204"/>
    <lineage>
        <taxon>Bacteria</taxon>
        <taxon>Bacillati</taxon>
        <taxon>Chloroflexota</taxon>
        <taxon>Anaerolineae</taxon>
        <taxon>Anaerolineales</taxon>
        <taxon>Anaerolineaceae</taxon>
        <taxon>Candidatus Brevifilum</taxon>
    </lineage>
</organism>
<dbReference type="InterPro" id="IPR011701">
    <property type="entry name" value="MFS"/>
</dbReference>
<keyword evidence="4 5" id="KW-0472">Membrane</keyword>
<feature type="transmembrane region" description="Helical" evidence="5">
    <location>
        <begin position="108"/>
        <end position="126"/>
    </location>
</feature>
<keyword evidence="3 5" id="KW-1133">Transmembrane helix</keyword>
<reference evidence="8" key="1">
    <citation type="submission" date="2017-05" db="EMBL/GenBank/DDBJ databases">
        <authorList>
            <person name="Kirkegaard R."/>
            <person name="Mcilroy J S."/>
        </authorList>
    </citation>
    <scope>NUCLEOTIDE SEQUENCE [LARGE SCALE GENOMIC DNA]</scope>
</reference>
<comment type="subcellular location">
    <subcellularLocation>
        <location evidence="1">Cell membrane</location>
        <topology evidence="1">Multi-pass membrane protein</topology>
    </subcellularLocation>
</comment>
<feature type="transmembrane region" description="Helical" evidence="5">
    <location>
        <begin position="84"/>
        <end position="102"/>
    </location>
</feature>
<dbReference type="PANTHER" id="PTHR23528">
    <property type="match status" value="1"/>
</dbReference>